<evidence type="ECO:0000313" key="2">
    <source>
        <dbReference type="Proteomes" id="UP000239865"/>
    </source>
</evidence>
<dbReference type="OrthoDB" id="6005930at2"/>
<evidence type="ECO:0000313" key="1">
    <source>
        <dbReference type="EMBL" id="PPU72275.1"/>
    </source>
</evidence>
<comment type="caution">
    <text evidence="1">The sequence shown here is derived from an EMBL/GenBank/DDBJ whole genome shotgun (WGS) entry which is preliminary data.</text>
</comment>
<dbReference type="Proteomes" id="UP000239865">
    <property type="component" value="Unassembled WGS sequence"/>
</dbReference>
<sequence>MAADISLDRRMRTAFAAHRYAYTQATQARLRGEAQLAAFWAVIARACTAETDECLAAIHAGVEDTVRPIPGLLAGNADIYSLEA</sequence>
<reference evidence="1 2" key="1">
    <citation type="submission" date="2016-08" db="EMBL/GenBank/DDBJ databases">
        <authorList>
            <person name="Seilhamer J.J."/>
        </authorList>
    </citation>
    <scope>NUCLEOTIDE SEQUENCE [LARGE SCALE GENOMIC DNA]</scope>
    <source>
        <strain evidence="1 2">CFBP4644</strain>
    </source>
</reference>
<gene>
    <name evidence="1" type="ORF">XmelCFBP4644_12415</name>
</gene>
<proteinExistence type="predicted"/>
<name>A0A2S7DEN5_9XANT</name>
<organism evidence="1 2">
    <name type="scientific">Xanthomonas melonis</name>
    <dbReference type="NCBI Taxonomy" id="56456"/>
    <lineage>
        <taxon>Bacteria</taxon>
        <taxon>Pseudomonadati</taxon>
        <taxon>Pseudomonadota</taxon>
        <taxon>Gammaproteobacteria</taxon>
        <taxon>Lysobacterales</taxon>
        <taxon>Lysobacteraceae</taxon>
        <taxon>Xanthomonas</taxon>
    </lineage>
</organism>
<protein>
    <submittedName>
        <fullName evidence="1">Uncharacterized protein</fullName>
    </submittedName>
</protein>
<accession>A0A2S7DEN5</accession>
<dbReference type="EMBL" id="MDEH01000006">
    <property type="protein sequence ID" value="PPU72275.1"/>
    <property type="molecule type" value="Genomic_DNA"/>
</dbReference>
<dbReference type="AlphaFoldDB" id="A0A2S7DEN5"/>